<feature type="compositionally biased region" description="Gly residues" evidence="2">
    <location>
        <begin position="124"/>
        <end position="140"/>
    </location>
</feature>
<sequence>MARTQTQSAQTEVILAKYLTESIREINKTIRSVRTGSMGRGLWAHPRHSLSAPRLEPRQDGRRAATEVLLPRKLPASHAPAAAAAAAAGRRDDPGSLGGGGTHRSAGQVAATQARLQQLPHGQSYGGGAGPHRSGGGAGEAGLRSSVGGTAPPLPPRPSGVVRTAAAVQQPQHQQQQHQPHEAAGGGVRSAPMPRLAEQATAPAAAVAAVGANHLTHAALQQRVQQHRQHQQQQQQQQQQHQTQSEARIPAVAAAAAAGRGRGQSDGRSLASVGRGGRGTPSDAGTNSSWWQRPGTDVSYPLTAVSVRHGAAAVPAGCPACITDRYAQSMSPTELVKWNERVARLEAEIVEEKERRRQFEEQLKKMVVGGNTGPGAAAAVQAAMAAAIAQHRAGATAARGGAGTAPFR</sequence>
<accession>A0A2J7ZSC1</accession>
<gene>
    <name evidence="3" type="ORF">TSOC_010797</name>
</gene>
<evidence type="ECO:0000313" key="4">
    <source>
        <dbReference type="Proteomes" id="UP000236333"/>
    </source>
</evidence>
<evidence type="ECO:0000256" key="2">
    <source>
        <dbReference type="SAM" id="MobiDB-lite"/>
    </source>
</evidence>
<keyword evidence="1" id="KW-0175">Coiled coil</keyword>
<reference evidence="3 4" key="1">
    <citation type="journal article" date="2017" name="Mol. Biol. Evol.">
        <title>The 4-celled Tetrabaena socialis nuclear genome reveals the essential components for genetic control of cell number at the origin of multicellularity in the volvocine lineage.</title>
        <authorList>
            <person name="Featherston J."/>
            <person name="Arakaki Y."/>
            <person name="Hanschen E.R."/>
            <person name="Ferris P.J."/>
            <person name="Michod R.E."/>
            <person name="Olson B.J.S.C."/>
            <person name="Nozaki H."/>
            <person name="Durand P.M."/>
        </authorList>
    </citation>
    <scope>NUCLEOTIDE SEQUENCE [LARGE SCALE GENOMIC DNA]</scope>
    <source>
        <strain evidence="3 4">NIES-571</strain>
    </source>
</reference>
<dbReference type="OrthoDB" id="549294at2759"/>
<evidence type="ECO:0000313" key="3">
    <source>
        <dbReference type="EMBL" id="PNH03165.1"/>
    </source>
</evidence>
<dbReference type="AlphaFoldDB" id="A0A2J7ZSC1"/>
<feature type="compositionally biased region" description="Low complexity" evidence="2">
    <location>
        <begin position="231"/>
        <end position="259"/>
    </location>
</feature>
<feature type="region of interest" description="Disordered" evidence="2">
    <location>
        <begin position="221"/>
        <end position="294"/>
    </location>
</feature>
<dbReference type="EMBL" id="PGGS01000539">
    <property type="protein sequence ID" value="PNH03165.1"/>
    <property type="molecule type" value="Genomic_DNA"/>
</dbReference>
<name>A0A2J7ZSC1_9CHLO</name>
<proteinExistence type="predicted"/>
<protein>
    <submittedName>
        <fullName evidence="3">Uncharacterized protein</fullName>
    </submittedName>
</protein>
<keyword evidence="4" id="KW-1185">Reference proteome</keyword>
<feature type="region of interest" description="Disordered" evidence="2">
    <location>
        <begin position="69"/>
        <end position="190"/>
    </location>
</feature>
<evidence type="ECO:0000256" key="1">
    <source>
        <dbReference type="SAM" id="Coils"/>
    </source>
</evidence>
<feature type="compositionally biased region" description="Low complexity" evidence="2">
    <location>
        <begin position="79"/>
        <end position="88"/>
    </location>
</feature>
<feature type="compositionally biased region" description="Low complexity" evidence="2">
    <location>
        <begin position="169"/>
        <end position="178"/>
    </location>
</feature>
<feature type="coiled-coil region" evidence="1">
    <location>
        <begin position="335"/>
        <end position="362"/>
    </location>
</feature>
<organism evidence="3 4">
    <name type="scientific">Tetrabaena socialis</name>
    <dbReference type="NCBI Taxonomy" id="47790"/>
    <lineage>
        <taxon>Eukaryota</taxon>
        <taxon>Viridiplantae</taxon>
        <taxon>Chlorophyta</taxon>
        <taxon>core chlorophytes</taxon>
        <taxon>Chlorophyceae</taxon>
        <taxon>CS clade</taxon>
        <taxon>Chlamydomonadales</taxon>
        <taxon>Tetrabaenaceae</taxon>
        <taxon>Tetrabaena</taxon>
    </lineage>
</organism>
<dbReference type="Proteomes" id="UP000236333">
    <property type="component" value="Unassembled WGS sequence"/>
</dbReference>
<comment type="caution">
    <text evidence="3">The sequence shown here is derived from an EMBL/GenBank/DDBJ whole genome shotgun (WGS) entry which is preliminary data.</text>
</comment>